<evidence type="ECO:0000256" key="3">
    <source>
        <dbReference type="ARBA" id="ARBA00022801"/>
    </source>
</evidence>
<keyword evidence="3" id="KW-0378">Hydrolase</keyword>
<dbReference type="Gene3D" id="2.130.10.130">
    <property type="entry name" value="Integrin alpha, N-terminal"/>
    <property type="match status" value="3"/>
</dbReference>
<dbReference type="RefSeq" id="WP_282534288.1">
    <property type="nucleotide sequence ID" value="NZ_JASCIS010000005.1"/>
</dbReference>
<protein>
    <submittedName>
        <fullName evidence="6">FG-GAP and VCBS repeat-containing protein</fullName>
    </submittedName>
</protein>
<dbReference type="Pfam" id="PF01839">
    <property type="entry name" value="FG-GAP"/>
    <property type="match status" value="1"/>
</dbReference>
<evidence type="ECO:0000313" key="7">
    <source>
        <dbReference type="Proteomes" id="UP001237105"/>
    </source>
</evidence>
<sequence length="370" mass="38030">MPGEAVEGAGFGGRPLARDFDGDGYTDLAVTVNKKKASDNDAEDERGLIMLFGSSEGIGEGAPATYVKDVPGDLEYGQTAAGDFDGDGKADLVLGVEHEKGLLKGPFSREGQPARTAAVPTPDVPERMDVMDVIAGDLNGDGIDDLVSLHQYEDALTYDEPELGHFMAGGKEGFTQGGEVFAGGDTATVGDVDNDGYGDLVLGELPGHGQDNDPGGTVTVLHGDPKGPGRAEARSIRIDQDTKGVPGEKKGKYEAFGSSLAAGDVNGDGYADIAVGDFGDDARDVGSAGTIIVLRGGEDGLTGSRAQSVDAGPERNTDEVGWSDAVDSLLELFDANGDGKSDLAVPRSDARESAIWLLPGSDDGITGKVP</sequence>
<keyword evidence="7" id="KW-1185">Reference proteome</keyword>
<keyword evidence="1" id="KW-0732">Signal</keyword>
<organism evidence="6 7">
    <name type="scientific">Streptomyces luteolus</name>
    <dbReference type="NCBI Taxonomy" id="3043615"/>
    <lineage>
        <taxon>Bacteria</taxon>
        <taxon>Bacillati</taxon>
        <taxon>Actinomycetota</taxon>
        <taxon>Actinomycetes</taxon>
        <taxon>Kitasatosporales</taxon>
        <taxon>Streptomycetaceae</taxon>
        <taxon>Streptomyces</taxon>
    </lineage>
</organism>
<dbReference type="InterPro" id="IPR028994">
    <property type="entry name" value="Integrin_alpha_N"/>
</dbReference>
<evidence type="ECO:0000256" key="4">
    <source>
        <dbReference type="ARBA" id="ARBA00023180"/>
    </source>
</evidence>
<accession>A0ABT6SRZ7</accession>
<gene>
    <name evidence="6" type="ORF">QIT00_07360</name>
</gene>
<comment type="caution">
    <text evidence="6">The sequence shown here is derived from an EMBL/GenBank/DDBJ whole genome shotgun (WGS) entry which is preliminary data.</text>
</comment>
<reference evidence="6 7" key="1">
    <citation type="submission" date="2023-05" db="EMBL/GenBank/DDBJ databases">
        <title>Draft genome sequence of Streptomyces sp. B-S-A12 isolated from a cave soil in Thailand.</title>
        <authorList>
            <person name="Chamroensaksri N."/>
            <person name="Muangham S."/>
        </authorList>
    </citation>
    <scope>NUCLEOTIDE SEQUENCE [LARGE SCALE GENOMIC DNA]</scope>
    <source>
        <strain evidence="6 7">B-S-A12</strain>
    </source>
</reference>
<dbReference type="InterPro" id="IPR013517">
    <property type="entry name" value="FG-GAP"/>
</dbReference>
<dbReference type="InterPro" id="IPR013519">
    <property type="entry name" value="Int_alpha_beta-p"/>
</dbReference>
<proteinExistence type="predicted"/>
<dbReference type="PROSITE" id="PS51470">
    <property type="entry name" value="FG_GAP"/>
    <property type="match status" value="1"/>
</dbReference>
<dbReference type="PANTHER" id="PTHR23221">
    <property type="entry name" value="GLYCOSYLPHOSPHATIDYLINOSITOL PHOSPHOLIPASE D"/>
    <property type="match status" value="1"/>
</dbReference>
<dbReference type="Proteomes" id="UP001237105">
    <property type="component" value="Unassembled WGS sequence"/>
</dbReference>
<keyword evidence="2" id="KW-0677">Repeat</keyword>
<dbReference type="EMBL" id="JASCIS010000005">
    <property type="protein sequence ID" value="MDI3418379.1"/>
    <property type="molecule type" value="Genomic_DNA"/>
</dbReference>
<feature type="region of interest" description="Disordered" evidence="5">
    <location>
        <begin position="1"/>
        <end position="21"/>
    </location>
</feature>
<dbReference type="Pfam" id="PF13517">
    <property type="entry name" value="FG-GAP_3"/>
    <property type="match status" value="1"/>
</dbReference>
<dbReference type="PANTHER" id="PTHR23221:SF7">
    <property type="entry name" value="PHOSPHATIDYLINOSITOL-GLYCAN-SPECIFIC PHOSPHOLIPASE D"/>
    <property type="match status" value="1"/>
</dbReference>
<keyword evidence="4" id="KW-0325">Glycoprotein</keyword>
<feature type="region of interest" description="Disordered" evidence="5">
    <location>
        <begin position="103"/>
        <end position="122"/>
    </location>
</feature>
<evidence type="ECO:0000256" key="2">
    <source>
        <dbReference type="ARBA" id="ARBA00022737"/>
    </source>
</evidence>
<evidence type="ECO:0000256" key="1">
    <source>
        <dbReference type="ARBA" id="ARBA00022729"/>
    </source>
</evidence>
<dbReference type="SUPFAM" id="SSF69318">
    <property type="entry name" value="Integrin alpha N-terminal domain"/>
    <property type="match status" value="1"/>
</dbReference>
<evidence type="ECO:0000313" key="6">
    <source>
        <dbReference type="EMBL" id="MDI3418379.1"/>
    </source>
</evidence>
<name>A0ABT6SRZ7_9ACTN</name>
<evidence type="ECO:0000256" key="5">
    <source>
        <dbReference type="SAM" id="MobiDB-lite"/>
    </source>
</evidence>
<dbReference type="SMART" id="SM00191">
    <property type="entry name" value="Int_alpha"/>
    <property type="match status" value="3"/>
</dbReference>